<dbReference type="Pfam" id="PF03843">
    <property type="entry name" value="Slp"/>
    <property type="match status" value="1"/>
</dbReference>
<dbReference type="PANTHER" id="PTHR37530:SF1">
    <property type="entry name" value="OUTER MEMBRANE PROTEIN SLP"/>
    <property type="match status" value="1"/>
</dbReference>
<evidence type="ECO:0000313" key="1">
    <source>
        <dbReference type="EMBL" id="OXE28772.1"/>
    </source>
</evidence>
<evidence type="ECO:0000313" key="2">
    <source>
        <dbReference type="Proteomes" id="UP000214596"/>
    </source>
</evidence>
<dbReference type="GO" id="GO:0019867">
    <property type="term" value="C:outer membrane"/>
    <property type="evidence" value="ECO:0007669"/>
    <property type="project" value="InterPro"/>
</dbReference>
<sequence>AESQGELTNDVRLGGIIAKVDNFKDKTRLEIVNLPINKSGKPDIDQEPTGRFAVYFDGYLEPVAFSQGRLVTIVGKGAGEEEGKIGEHEYVFPLVK</sequence>
<feature type="non-terminal residue" evidence="1">
    <location>
        <position position="96"/>
    </location>
</feature>
<gene>
    <name evidence="1" type="ORF">CA163_32145</name>
</gene>
<feature type="non-terminal residue" evidence="1">
    <location>
        <position position="1"/>
    </location>
</feature>
<dbReference type="STRING" id="670.ACZ92_11820"/>
<dbReference type="AlphaFoldDB" id="A0A227J1K9"/>
<name>A0A227J1K9_VIBPH</name>
<reference evidence="1 2" key="1">
    <citation type="journal article" date="2017" name="Appl. Environ. Microbiol.">
        <title>Parallel evolution of two clades of a major Atlantic endemic Vibrio parahaemolyticus pathogen lineage by independent acquisition of related pathogenicity islands.</title>
        <authorList>
            <person name="Xu F."/>
            <person name="Gonzalez-Escalona N."/>
            <person name="Drees K.P."/>
            <person name="Sebra R.P."/>
            <person name="Cooper V.S."/>
            <person name="Jones S.H."/>
            <person name="Whistler C.A."/>
        </authorList>
    </citation>
    <scope>NUCLEOTIDE SEQUENCE [LARGE SCALE GENOMIC DNA]</scope>
    <source>
        <strain evidence="1 2">MAVP-3</strain>
    </source>
</reference>
<proteinExistence type="predicted"/>
<dbReference type="PANTHER" id="PTHR37530">
    <property type="entry name" value="OUTER MEMBRANE PROTEIN SLP"/>
    <property type="match status" value="1"/>
</dbReference>
<dbReference type="Proteomes" id="UP000214596">
    <property type="component" value="Unassembled WGS sequence"/>
</dbReference>
<dbReference type="EMBL" id="NIXT01003988">
    <property type="protein sequence ID" value="OXE28772.1"/>
    <property type="molecule type" value="Genomic_DNA"/>
</dbReference>
<dbReference type="InterPro" id="IPR004658">
    <property type="entry name" value="OMP_Slp"/>
</dbReference>
<comment type="caution">
    <text evidence="1">The sequence shown here is derived from an EMBL/GenBank/DDBJ whole genome shotgun (WGS) entry which is preliminary data.</text>
</comment>
<organism evidence="1 2">
    <name type="scientific">Vibrio parahaemolyticus</name>
    <dbReference type="NCBI Taxonomy" id="670"/>
    <lineage>
        <taxon>Bacteria</taxon>
        <taxon>Pseudomonadati</taxon>
        <taxon>Pseudomonadota</taxon>
        <taxon>Gammaproteobacteria</taxon>
        <taxon>Vibrionales</taxon>
        <taxon>Vibrionaceae</taxon>
        <taxon>Vibrio</taxon>
    </lineage>
</organism>
<accession>A0A227J1K9</accession>
<protein>
    <submittedName>
        <fullName evidence="1">Starvation-inducible protein</fullName>
    </submittedName>
</protein>